<dbReference type="RefSeq" id="WP_038693562.1">
    <property type="nucleotide sequence ID" value="NZ_CP009286.1"/>
</dbReference>
<dbReference type="Proteomes" id="UP000029507">
    <property type="component" value="Chromosome"/>
</dbReference>
<organism evidence="2 3">
    <name type="scientific">Paenibacillus stellifer</name>
    <dbReference type="NCBI Taxonomy" id="169760"/>
    <lineage>
        <taxon>Bacteria</taxon>
        <taxon>Bacillati</taxon>
        <taxon>Bacillota</taxon>
        <taxon>Bacilli</taxon>
        <taxon>Bacillales</taxon>
        <taxon>Paenibacillaceae</taxon>
        <taxon>Paenibacillus</taxon>
    </lineage>
</organism>
<evidence type="ECO:0000313" key="2">
    <source>
        <dbReference type="EMBL" id="AIQ62372.1"/>
    </source>
</evidence>
<proteinExistence type="predicted"/>
<keyword evidence="3" id="KW-1185">Reference proteome</keyword>
<keyword evidence="1" id="KW-0812">Transmembrane</keyword>
<evidence type="ECO:0000256" key="1">
    <source>
        <dbReference type="SAM" id="Phobius"/>
    </source>
</evidence>
<dbReference type="KEGG" id="pste:PSTEL_03910"/>
<feature type="transmembrane region" description="Helical" evidence="1">
    <location>
        <begin position="67"/>
        <end position="86"/>
    </location>
</feature>
<reference evidence="2 3" key="1">
    <citation type="submission" date="2014-08" db="EMBL/GenBank/DDBJ databases">
        <title>Comparative genomics of the Paenibacillus odorifer group.</title>
        <authorList>
            <person name="den Bakker H.C."/>
            <person name="Tsai Y.-C."/>
            <person name="Martin N."/>
            <person name="Korlach J."/>
            <person name="Wiedmann M."/>
        </authorList>
    </citation>
    <scope>NUCLEOTIDE SEQUENCE [LARGE SCALE GENOMIC DNA]</scope>
    <source>
        <strain evidence="2 3">DSM 14472</strain>
    </source>
</reference>
<dbReference type="STRING" id="169760.PSTEL_03910"/>
<keyword evidence="1" id="KW-1133">Transmembrane helix</keyword>
<protein>
    <submittedName>
        <fullName evidence="2">Membrane protein</fullName>
    </submittedName>
</protein>
<evidence type="ECO:0000313" key="3">
    <source>
        <dbReference type="Proteomes" id="UP000029507"/>
    </source>
</evidence>
<dbReference type="HOGENOM" id="CLU_091970_3_0_9"/>
<gene>
    <name evidence="2" type="ORF">PSTEL_03910</name>
</gene>
<feature type="transmembrane region" description="Helical" evidence="1">
    <location>
        <begin position="34"/>
        <end position="55"/>
    </location>
</feature>
<keyword evidence="1" id="KW-0472">Membrane</keyword>
<dbReference type="PIRSF" id="PIRSF002599">
    <property type="entry name" value="Cold_shock_A"/>
    <property type="match status" value="1"/>
</dbReference>
<dbReference type="GO" id="GO:0003676">
    <property type="term" value="F:nucleic acid binding"/>
    <property type="evidence" value="ECO:0007669"/>
    <property type="project" value="InterPro"/>
</dbReference>
<feature type="transmembrane region" description="Helical" evidence="1">
    <location>
        <begin position="6"/>
        <end position="22"/>
    </location>
</feature>
<sequence>MIDLVTVWFIVINLIGYVVMSGDKDKARTRRERVPEKTLFLLAAAGGALGVLTAMYRRRHKTKHPSFVVGIPLLVILNVLMYSYFLK</sequence>
<dbReference type="OrthoDB" id="1698854at2"/>
<dbReference type="EMBL" id="CP009286">
    <property type="protein sequence ID" value="AIQ62372.1"/>
    <property type="molecule type" value="Genomic_DNA"/>
</dbReference>
<dbReference type="Pfam" id="PF06961">
    <property type="entry name" value="DUF1294"/>
    <property type="match status" value="1"/>
</dbReference>
<dbReference type="InterPro" id="IPR012156">
    <property type="entry name" value="Cold_shock_CspA"/>
</dbReference>
<accession>A0A089LNC7</accession>
<dbReference type="InterPro" id="IPR010718">
    <property type="entry name" value="DUF1294"/>
</dbReference>
<name>A0A089LNC7_9BACL</name>
<dbReference type="AlphaFoldDB" id="A0A089LNC7"/>